<reference evidence="8" key="1">
    <citation type="journal article" date="2014" name="Genome Announc.">
        <title>Draft Genome Sequence of Lactobacillus oryzae Strain SG293T.</title>
        <authorList>
            <person name="Tanizawa Y."/>
            <person name="Fujisawa T."/>
            <person name="Mochizuki T."/>
            <person name="Kaminuma E."/>
            <person name="Nakamura Y."/>
            <person name="Tohno M."/>
        </authorList>
    </citation>
    <scope>NUCLEOTIDE SEQUENCE [LARGE SCALE GENOMIC DNA]</scope>
    <source>
        <strain evidence="8">SG293</strain>
    </source>
</reference>
<dbReference type="GO" id="GO:0003677">
    <property type="term" value="F:DNA binding"/>
    <property type="evidence" value="ECO:0007669"/>
    <property type="project" value="UniProtKB-KW"/>
</dbReference>
<evidence type="ECO:0000313" key="8">
    <source>
        <dbReference type="EMBL" id="GAK48163.1"/>
    </source>
</evidence>
<organism evidence="8 9">
    <name type="scientific">Secundilactobacillus oryzae JCM 18671</name>
    <dbReference type="NCBI Taxonomy" id="1291743"/>
    <lineage>
        <taxon>Bacteria</taxon>
        <taxon>Bacillati</taxon>
        <taxon>Bacillota</taxon>
        <taxon>Bacilli</taxon>
        <taxon>Lactobacillales</taxon>
        <taxon>Lactobacillaceae</taxon>
        <taxon>Secundilactobacillus</taxon>
    </lineage>
</organism>
<dbReference type="STRING" id="1291743.LOSG293_200280"/>
<evidence type="ECO:0000256" key="5">
    <source>
        <dbReference type="ARBA" id="ARBA00023163"/>
    </source>
</evidence>
<dbReference type="InterPro" id="IPR036390">
    <property type="entry name" value="WH_DNA-bd_sf"/>
</dbReference>
<dbReference type="Proteomes" id="UP000028700">
    <property type="component" value="Unassembled WGS sequence"/>
</dbReference>
<evidence type="ECO:0000256" key="2">
    <source>
        <dbReference type="ARBA" id="ARBA00022491"/>
    </source>
</evidence>
<dbReference type="SMART" id="SM01134">
    <property type="entry name" value="DeoRC"/>
    <property type="match status" value="1"/>
</dbReference>
<dbReference type="GO" id="GO:0003700">
    <property type="term" value="F:DNA-binding transcription factor activity"/>
    <property type="evidence" value="ECO:0007669"/>
    <property type="project" value="InterPro"/>
</dbReference>
<gene>
    <name evidence="8" type="ORF">LOSG293_200280</name>
</gene>
<dbReference type="PROSITE" id="PS51000">
    <property type="entry name" value="HTH_DEOR_2"/>
    <property type="match status" value="1"/>
</dbReference>
<evidence type="ECO:0000256" key="6">
    <source>
        <dbReference type="ARBA" id="ARBA00024937"/>
    </source>
</evidence>
<dbReference type="Pfam" id="PF00455">
    <property type="entry name" value="DeoRC"/>
    <property type="match status" value="1"/>
</dbReference>
<keyword evidence="3" id="KW-0805">Transcription regulation</keyword>
<dbReference type="PANTHER" id="PTHR30363">
    <property type="entry name" value="HTH-TYPE TRANSCRIPTIONAL REGULATOR SRLR-RELATED"/>
    <property type="match status" value="1"/>
</dbReference>
<dbReference type="Pfam" id="PF08220">
    <property type="entry name" value="HTH_DeoR"/>
    <property type="match status" value="1"/>
</dbReference>
<protein>
    <recommendedName>
        <fullName evidence="1">Lactose phosphotransferase system repressor</fullName>
    </recommendedName>
</protein>
<evidence type="ECO:0000256" key="3">
    <source>
        <dbReference type="ARBA" id="ARBA00023015"/>
    </source>
</evidence>
<keyword evidence="9" id="KW-1185">Reference proteome</keyword>
<evidence type="ECO:0000313" key="9">
    <source>
        <dbReference type="Proteomes" id="UP000028700"/>
    </source>
</evidence>
<dbReference type="SUPFAM" id="SSF100950">
    <property type="entry name" value="NagB/RpiA/CoA transferase-like"/>
    <property type="match status" value="1"/>
</dbReference>
<evidence type="ECO:0000256" key="4">
    <source>
        <dbReference type="ARBA" id="ARBA00023125"/>
    </source>
</evidence>
<dbReference type="SMART" id="SM00420">
    <property type="entry name" value="HTH_DEOR"/>
    <property type="match status" value="1"/>
</dbReference>
<dbReference type="EMBL" id="BBJM01000020">
    <property type="protein sequence ID" value="GAK48163.1"/>
    <property type="molecule type" value="Genomic_DNA"/>
</dbReference>
<dbReference type="InterPro" id="IPR018356">
    <property type="entry name" value="Tscrpt_reg_HTH_DeoR_CS"/>
</dbReference>
<dbReference type="PANTHER" id="PTHR30363:SF4">
    <property type="entry name" value="GLYCEROL-3-PHOSPHATE REGULON REPRESSOR"/>
    <property type="match status" value="1"/>
</dbReference>
<keyword evidence="5" id="KW-0804">Transcription</keyword>
<keyword evidence="4" id="KW-0238">DNA-binding</keyword>
<dbReference type="InterPro" id="IPR050313">
    <property type="entry name" value="Carb_Metab_HTH_regulators"/>
</dbReference>
<dbReference type="AlphaFoldDB" id="A0A081BJE5"/>
<name>A0A081BJE5_9LACO</name>
<dbReference type="InterPro" id="IPR036388">
    <property type="entry name" value="WH-like_DNA-bd_sf"/>
</dbReference>
<evidence type="ECO:0000259" key="7">
    <source>
        <dbReference type="PROSITE" id="PS51000"/>
    </source>
</evidence>
<dbReference type="Gene3D" id="1.10.10.10">
    <property type="entry name" value="Winged helix-like DNA-binding domain superfamily/Winged helix DNA-binding domain"/>
    <property type="match status" value="1"/>
</dbReference>
<dbReference type="PROSITE" id="PS00894">
    <property type="entry name" value="HTH_DEOR_1"/>
    <property type="match status" value="1"/>
</dbReference>
<dbReference type="InterPro" id="IPR001034">
    <property type="entry name" value="DeoR_HTH"/>
</dbReference>
<dbReference type="RefSeq" id="WP_034528329.1">
    <property type="nucleotide sequence ID" value="NZ_BBAZ01000019.1"/>
</dbReference>
<feature type="domain" description="HTH deoR-type" evidence="7">
    <location>
        <begin position="1"/>
        <end position="55"/>
    </location>
</feature>
<accession>A0A081BJE5</accession>
<sequence length="247" mass="27638">MDREAKIISLVNREKEVEVSRLAEAFNVSQVTIRKDLVHLEDLGFIKRHRGSVVLNDSDDTQIRLSSHYEEKLRIAQKAVELVSDNETIMIENGSTCSLFANEVATQHSGITIITNSIFIVTHLRAIKGVKLVLLGGEFQKSAQVNIGPMVEQMAANFYVDKLFVGVDGIDPIRGFTNNNLDRSEAARGMMRHAKQTIVLTDSTKFSNPGTVREFDFNDVSAIFTDDSIDDRGIQLMRQNQLETVIV</sequence>
<comment type="caution">
    <text evidence="8">The sequence shown here is derived from an EMBL/GenBank/DDBJ whole genome shotgun (WGS) entry which is preliminary data.</text>
</comment>
<dbReference type="Gene3D" id="3.40.50.1360">
    <property type="match status" value="1"/>
</dbReference>
<keyword evidence="2" id="KW-0678">Repressor</keyword>
<dbReference type="SUPFAM" id="SSF46785">
    <property type="entry name" value="Winged helix' DNA-binding domain"/>
    <property type="match status" value="1"/>
</dbReference>
<dbReference type="InterPro" id="IPR037171">
    <property type="entry name" value="NagB/RpiA_transferase-like"/>
</dbReference>
<dbReference type="eggNOG" id="COG1349">
    <property type="taxonomic scope" value="Bacteria"/>
</dbReference>
<dbReference type="OrthoDB" id="9797223at2"/>
<dbReference type="InterPro" id="IPR014036">
    <property type="entry name" value="DeoR-like_C"/>
</dbReference>
<proteinExistence type="predicted"/>
<comment type="function">
    <text evidence="6">Repressor of the lactose catabolism operon. Galactose-6-phosphate is the inducer.</text>
</comment>
<evidence type="ECO:0000256" key="1">
    <source>
        <dbReference type="ARBA" id="ARBA00021390"/>
    </source>
</evidence>